<evidence type="ECO:0000313" key="2">
    <source>
        <dbReference type="Proteomes" id="UP000016570"/>
    </source>
</evidence>
<comment type="caution">
    <text evidence="1">The sequence shown here is derived from an EMBL/GenBank/DDBJ whole genome shotgun (WGS) entry which is preliminary data.</text>
</comment>
<dbReference type="EMBL" id="BATJ01000037">
    <property type="protein sequence ID" value="GAD69557.1"/>
    <property type="molecule type" value="Genomic_DNA"/>
</dbReference>
<gene>
    <name evidence="1" type="ORF">VPR01S_37_00060</name>
</gene>
<evidence type="ECO:0000313" key="1">
    <source>
        <dbReference type="EMBL" id="GAD69557.1"/>
    </source>
</evidence>
<dbReference type="eggNOG" id="ENOG50333YB">
    <property type="taxonomic scope" value="Bacteria"/>
</dbReference>
<protein>
    <submittedName>
        <fullName evidence="1">Uncharacterized protein</fullName>
    </submittedName>
</protein>
<sequence length="112" mass="12938">MSSSYTVSFACLECCKSFKRDSELSKGIPNELPCPNCGNVSYNLGRHFKAPKQSDKKQWDKIRFLVSHGFRFQKIRPHRDNNDSVPYPIDLAEAREFVERYKEFSLNIGDAT</sequence>
<dbReference type="AlphaFoldDB" id="U3A878"/>
<organism evidence="1 2">
    <name type="scientific">Vibrio proteolyticus NBRC 13287</name>
    <dbReference type="NCBI Taxonomy" id="1219065"/>
    <lineage>
        <taxon>Bacteria</taxon>
        <taxon>Pseudomonadati</taxon>
        <taxon>Pseudomonadota</taxon>
        <taxon>Gammaproteobacteria</taxon>
        <taxon>Vibrionales</taxon>
        <taxon>Vibrionaceae</taxon>
        <taxon>Vibrio</taxon>
    </lineage>
</organism>
<dbReference type="Proteomes" id="UP000016570">
    <property type="component" value="Unassembled WGS sequence"/>
</dbReference>
<reference evidence="1 2" key="1">
    <citation type="submission" date="2013-09" db="EMBL/GenBank/DDBJ databases">
        <title>Whole genome shotgun sequence of Vibrio proteolyticus NBRC 13287.</title>
        <authorList>
            <person name="Isaki S."/>
            <person name="Hosoyama A."/>
            <person name="Numata M."/>
            <person name="Hashimoto M."/>
            <person name="Hosoyama Y."/>
            <person name="Tsuchikane K."/>
            <person name="Noguchi M."/>
            <person name="Hirakata S."/>
            <person name="Ichikawa N."/>
            <person name="Ohji S."/>
            <person name="Yamazoe A."/>
            <person name="Fujita N."/>
        </authorList>
    </citation>
    <scope>NUCLEOTIDE SEQUENCE [LARGE SCALE GENOMIC DNA]</scope>
    <source>
        <strain evidence="1 2">NBRC 13287</strain>
    </source>
</reference>
<keyword evidence="2" id="KW-1185">Reference proteome</keyword>
<dbReference type="STRING" id="1219065.VPR01S_37_00060"/>
<proteinExistence type="predicted"/>
<accession>U3A878</accession>
<name>U3A878_VIBPR</name>